<comment type="caution">
    <text evidence="1">The sequence shown here is derived from an EMBL/GenBank/DDBJ whole genome shotgun (WGS) entry which is preliminary data.</text>
</comment>
<evidence type="ECO:0000313" key="2">
    <source>
        <dbReference type="Proteomes" id="UP001597138"/>
    </source>
</evidence>
<keyword evidence="2" id="KW-1185">Reference proteome</keyword>
<dbReference type="EMBL" id="JBHUDZ010000007">
    <property type="protein sequence ID" value="MFD1602528.1"/>
    <property type="molecule type" value="Genomic_DNA"/>
</dbReference>
<evidence type="ECO:0000313" key="1">
    <source>
        <dbReference type="EMBL" id="MFD1602528.1"/>
    </source>
</evidence>
<sequence length="98" mass="11429">MKIAASLSIVLLLFFCNKTDKINHFLTNPITQETLKENGFYKYSYIATSDDHDVIDDTIKSIAKYDMYSNVKPEVNKERKLCPTQLWNFDKEDSLKKT</sequence>
<accession>A0ABW4HAM7</accession>
<dbReference type="Proteomes" id="UP001597138">
    <property type="component" value="Unassembled WGS sequence"/>
</dbReference>
<gene>
    <name evidence="1" type="ORF">ACFSC2_07255</name>
</gene>
<dbReference type="RefSeq" id="WP_379816723.1">
    <property type="nucleotide sequence ID" value="NZ_JBHUDZ010000007.1"/>
</dbReference>
<reference evidence="2" key="1">
    <citation type="journal article" date="2019" name="Int. J. Syst. Evol. Microbiol.">
        <title>The Global Catalogue of Microorganisms (GCM) 10K type strain sequencing project: providing services to taxonomists for standard genome sequencing and annotation.</title>
        <authorList>
            <consortium name="The Broad Institute Genomics Platform"/>
            <consortium name="The Broad Institute Genome Sequencing Center for Infectious Disease"/>
            <person name="Wu L."/>
            <person name="Ma J."/>
        </authorList>
    </citation>
    <scope>NUCLEOTIDE SEQUENCE [LARGE SCALE GENOMIC DNA]</scope>
    <source>
        <strain evidence="2">CCUG 70865</strain>
    </source>
</reference>
<protein>
    <submittedName>
        <fullName evidence="1">Uncharacterized protein</fullName>
    </submittedName>
</protein>
<organism evidence="1 2">
    <name type="scientific">Flavobacterium artemisiae</name>
    <dbReference type="NCBI Taxonomy" id="2126556"/>
    <lineage>
        <taxon>Bacteria</taxon>
        <taxon>Pseudomonadati</taxon>
        <taxon>Bacteroidota</taxon>
        <taxon>Flavobacteriia</taxon>
        <taxon>Flavobacteriales</taxon>
        <taxon>Flavobacteriaceae</taxon>
        <taxon>Flavobacterium</taxon>
    </lineage>
</organism>
<proteinExistence type="predicted"/>
<name>A0ABW4HAM7_9FLAO</name>